<dbReference type="RefSeq" id="WP_052860026.1">
    <property type="nucleotide sequence ID" value="NZ_JBEZAY010000077.1"/>
</dbReference>
<organism evidence="1 2">
    <name type="scientific">Streptomyces celluloflavus</name>
    <dbReference type="NCBI Taxonomy" id="58344"/>
    <lineage>
        <taxon>Bacteria</taxon>
        <taxon>Bacillati</taxon>
        <taxon>Actinomycetota</taxon>
        <taxon>Actinomycetes</taxon>
        <taxon>Kitasatosporales</taxon>
        <taxon>Streptomycetaceae</taxon>
        <taxon>Streptomyces</taxon>
    </lineage>
</organism>
<dbReference type="PANTHER" id="PTHR43721:SF9">
    <property type="entry name" value="GTP-BINDING PROTEIN 1"/>
    <property type="match status" value="1"/>
</dbReference>
<evidence type="ECO:0000313" key="2">
    <source>
        <dbReference type="Proteomes" id="UP001610990"/>
    </source>
</evidence>
<dbReference type="SUPFAM" id="SSF50447">
    <property type="entry name" value="Translation proteins"/>
    <property type="match status" value="1"/>
</dbReference>
<comment type="caution">
    <text evidence="1">The sequence shown here is derived from an EMBL/GenBank/DDBJ whole genome shotgun (WGS) entry which is preliminary data.</text>
</comment>
<dbReference type="InterPro" id="IPR009000">
    <property type="entry name" value="Transl_B-barrel_sf"/>
</dbReference>
<keyword evidence="2" id="KW-1185">Reference proteome</keyword>
<accession>A0ABW7RLL4</accession>
<sequence>MGIFSRRPAAQGAAGTDGPAGPFRFTVERVFAVPARGVVFTGTVTSGTVRVGQSAQLRLADGPRTVTVEAIDVRRRKRTGAAAGEEAGLYLAGFPAAEIPRVLGHGGAVQDDSALRGTEIVAEP</sequence>
<dbReference type="Gene3D" id="2.40.30.10">
    <property type="entry name" value="Translation factors"/>
    <property type="match status" value="1"/>
</dbReference>
<evidence type="ECO:0000313" key="1">
    <source>
        <dbReference type="EMBL" id="MFH8588982.1"/>
    </source>
</evidence>
<name>A0ABW7RLL4_9ACTN</name>
<dbReference type="InterPro" id="IPR050055">
    <property type="entry name" value="EF-Tu_GTPase"/>
</dbReference>
<proteinExistence type="predicted"/>
<reference evidence="1 2" key="1">
    <citation type="submission" date="2024-10" db="EMBL/GenBank/DDBJ databases">
        <title>The Natural Products Discovery Center: Release of the First 8490 Sequenced Strains for Exploring Actinobacteria Biosynthetic Diversity.</title>
        <authorList>
            <person name="Kalkreuter E."/>
            <person name="Kautsar S.A."/>
            <person name="Yang D."/>
            <person name="Bader C.D."/>
            <person name="Teijaro C.N."/>
            <person name="Fluegel L."/>
            <person name="Davis C.M."/>
            <person name="Simpson J.R."/>
            <person name="Lauterbach L."/>
            <person name="Steele A.D."/>
            <person name="Gui C."/>
            <person name="Meng S."/>
            <person name="Li G."/>
            <person name="Viehrig K."/>
            <person name="Ye F."/>
            <person name="Su P."/>
            <person name="Kiefer A.F."/>
            <person name="Nichols A."/>
            <person name="Cepeda A.J."/>
            <person name="Yan W."/>
            <person name="Fan B."/>
            <person name="Jiang Y."/>
            <person name="Adhikari A."/>
            <person name="Zheng C.-J."/>
            <person name="Schuster L."/>
            <person name="Cowan T.M."/>
            <person name="Smanski M.J."/>
            <person name="Chevrette M.G."/>
            <person name="De Carvalho L.P.S."/>
            <person name="Shen B."/>
        </authorList>
    </citation>
    <scope>NUCLEOTIDE SEQUENCE [LARGE SCALE GENOMIC DNA]</scope>
    <source>
        <strain evidence="1 2">NPDC018013</strain>
    </source>
</reference>
<dbReference type="EMBL" id="JBIRGH010000028">
    <property type="protein sequence ID" value="MFH8588982.1"/>
    <property type="molecule type" value="Genomic_DNA"/>
</dbReference>
<dbReference type="Proteomes" id="UP001610990">
    <property type="component" value="Unassembled WGS sequence"/>
</dbReference>
<gene>
    <name evidence="1" type="ORF">ACH4GP_32155</name>
</gene>
<dbReference type="GeneID" id="97377186"/>
<evidence type="ECO:0008006" key="3">
    <source>
        <dbReference type="Google" id="ProtNLM"/>
    </source>
</evidence>
<dbReference type="PANTHER" id="PTHR43721">
    <property type="entry name" value="ELONGATION FACTOR TU-RELATED"/>
    <property type="match status" value="1"/>
</dbReference>
<protein>
    <recommendedName>
        <fullName evidence="3">Translation elongation factor EFTu-like domain-containing protein</fullName>
    </recommendedName>
</protein>